<name>A0ABR4BI39_9LECA</name>
<organism evidence="1 2">
    <name type="scientific">Lepraria finkii</name>
    <dbReference type="NCBI Taxonomy" id="1340010"/>
    <lineage>
        <taxon>Eukaryota</taxon>
        <taxon>Fungi</taxon>
        <taxon>Dikarya</taxon>
        <taxon>Ascomycota</taxon>
        <taxon>Pezizomycotina</taxon>
        <taxon>Lecanoromycetes</taxon>
        <taxon>OSLEUM clade</taxon>
        <taxon>Lecanoromycetidae</taxon>
        <taxon>Lecanorales</taxon>
        <taxon>Lecanorineae</taxon>
        <taxon>Stereocaulaceae</taxon>
        <taxon>Lepraria</taxon>
    </lineage>
</organism>
<accession>A0ABR4BI39</accession>
<dbReference type="EMBL" id="JBHFEH010000005">
    <property type="protein sequence ID" value="KAL2057485.1"/>
    <property type="molecule type" value="Genomic_DNA"/>
</dbReference>
<sequence>MENGKRTPKSHSSSATDHLPYPAVYLEVKCNFATVDRGVNARTALEWSWHFFAAHKSEGKVCCWGKKEVATVHWRDRKKDRSTTEHHLRAMKLAQKRVAS</sequence>
<keyword evidence="2" id="KW-1185">Reference proteome</keyword>
<evidence type="ECO:0000313" key="2">
    <source>
        <dbReference type="Proteomes" id="UP001590951"/>
    </source>
</evidence>
<reference evidence="1 2" key="1">
    <citation type="submission" date="2024-09" db="EMBL/GenBank/DDBJ databases">
        <title>Rethinking Asexuality: The Enigmatic Case of Functional Sexual Genes in Lepraria (Stereocaulaceae).</title>
        <authorList>
            <person name="Doellman M."/>
            <person name="Sun Y."/>
            <person name="Barcenas-Pena A."/>
            <person name="Lumbsch H.T."/>
            <person name="Grewe F."/>
        </authorList>
    </citation>
    <scope>NUCLEOTIDE SEQUENCE [LARGE SCALE GENOMIC DNA]</scope>
    <source>
        <strain evidence="1 2">Grewe 0041</strain>
    </source>
</reference>
<evidence type="ECO:0000313" key="1">
    <source>
        <dbReference type="EMBL" id="KAL2057485.1"/>
    </source>
</evidence>
<comment type="caution">
    <text evidence="1">The sequence shown here is derived from an EMBL/GenBank/DDBJ whole genome shotgun (WGS) entry which is preliminary data.</text>
</comment>
<proteinExistence type="predicted"/>
<protein>
    <submittedName>
        <fullName evidence="1">Uncharacterized protein</fullName>
    </submittedName>
</protein>
<gene>
    <name evidence="1" type="ORF">ABVK25_002538</name>
</gene>
<dbReference type="Proteomes" id="UP001590951">
    <property type="component" value="Unassembled WGS sequence"/>
</dbReference>